<dbReference type="GO" id="GO:0005737">
    <property type="term" value="C:cytoplasm"/>
    <property type="evidence" value="ECO:0007669"/>
    <property type="project" value="TreeGrafter"/>
</dbReference>
<dbReference type="InterPro" id="IPR000210">
    <property type="entry name" value="BTB/POZ_dom"/>
</dbReference>
<dbReference type="Gene3D" id="1.25.40.420">
    <property type="match status" value="1"/>
</dbReference>
<evidence type="ECO:0000259" key="2">
    <source>
        <dbReference type="PROSITE" id="PS51886"/>
    </source>
</evidence>
<feature type="domain" description="TLDc" evidence="2">
    <location>
        <begin position="291"/>
        <end position="469"/>
    </location>
</feature>
<dbReference type="SUPFAM" id="SSF54695">
    <property type="entry name" value="POZ domain"/>
    <property type="match status" value="1"/>
</dbReference>
<dbReference type="SMART" id="SM00584">
    <property type="entry name" value="TLDc"/>
    <property type="match status" value="1"/>
</dbReference>
<dbReference type="OrthoDB" id="1022638at2759"/>
<dbReference type="SMART" id="SM00225">
    <property type="entry name" value="BTB"/>
    <property type="match status" value="1"/>
</dbReference>
<dbReference type="Pfam" id="PF07534">
    <property type="entry name" value="TLD"/>
    <property type="match status" value="1"/>
</dbReference>
<gene>
    <name evidence="3" type="ORF">Glove_352g55</name>
</gene>
<dbReference type="InterPro" id="IPR052407">
    <property type="entry name" value="BTB_POZ_domain_cont_9"/>
</dbReference>
<proteinExistence type="predicted"/>
<dbReference type="Proteomes" id="UP000266861">
    <property type="component" value="Unassembled WGS sequence"/>
</dbReference>
<dbReference type="EMBL" id="PQFF01000322">
    <property type="protein sequence ID" value="RHZ60507.1"/>
    <property type="molecule type" value="Genomic_DNA"/>
</dbReference>
<evidence type="ECO:0000259" key="1">
    <source>
        <dbReference type="PROSITE" id="PS50097"/>
    </source>
</evidence>
<dbReference type="InterPro" id="IPR011333">
    <property type="entry name" value="SKP1/BTB/POZ_sf"/>
</dbReference>
<reference evidence="3 4" key="1">
    <citation type="submission" date="2018-08" db="EMBL/GenBank/DDBJ databases">
        <title>Genome and evolution of the arbuscular mycorrhizal fungus Diversispora epigaea (formerly Glomus versiforme) and its bacterial endosymbionts.</title>
        <authorList>
            <person name="Sun X."/>
            <person name="Fei Z."/>
            <person name="Harrison M."/>
        </authorList>
    </citation>
    <scope>NUCLEOTIDE SEQUENCE [LARGE SCALE GENOMIC DNA]</scope>
    <source>
        <strain evidence="3 4">IT104</strain>
    </source>
</reference>
<dbReference type="InterPro" id="IPR006571">
    <property type="entry name" value="TLDc_dom"/>
</dbReference>
<accession>A0A397HC12</accession>
<dbReference type="Pfam" id="PF07707">
    <property type="entry name" value="BACK"/>
    <property type="match status" value="1"/>
</dbReference>
<dbReference type="PANTHER" id="PTHR46306:SF1">
    <property type="entry name" value="BTB_POZ DOMAIN-CONTAINING PROTEIN 9"/>
    <property type="match status" value="1"/>
</dbReference>
<dbReference type="Gene3D" id="3.30.710.10">
    <property type="entry name" value="Potassium Channel Kv1.1, Chain A"/>
    <property type="match status" value="1"/>
</dbReference>
<protein>
    <recommendedName>
        <fullName evidence="5">BTB domain-containing protein</fullName>
    </recommendedName>
</protein>
<organism evidence="3 4">
    <name type="scientific">Diversispora epigaea</name>
    <dbReference type="NCBI Taxonomy" id="1348612"/>
    <lineage>
        <taxon>Eukaryota</taxon>
        <taxon>Fungi</taxon>
        <taxon>Fungi incertae sedis</taxon>
        <taxon>Mucoromycota</taxon>
        <taxon>Glomeromycotina</taxon>
        <taxon>Glomeromycetes</taxon>
        <taxon>Diversisporales</taxon>
        <taxon>Diversisporaceae</taxon>
        <taxon>Diversispora</taxon>
    </lineage>
</organism>
<comment type="caution">
    <text evidence="3">The sequence shown here is derived from an EMBL/GenBank/DDBJ whole genome shotgun (WGS) entry which is preliminary data.</text>
</comment>
<sequence length="471" mass="54724">MSFKFFEKLTQNFIELLNDKDDYNVIIEIENMKSFTAHSSILKYRSNYFRLELENITPNENNIKIINKPNISHEIFDIILKYIYGGIVNLENLETRFIFDLMMLADEFGFEELTEKLETLLIETKSSWLKVNFSLVYRSILSGNDFKDLKKFCHDIIANSPPLVFDAKDFTSLQESALVPLLERDDLQLEEIKIWEYLIEWGIAQNSNLPEELEKWTNENFLTLKSTLKQCLPLIRYFHIPSTYVWNKVKPYKKLLDKQLWDDLKQHLLAPSQPTRSIIILPPRSVVLTSAIITREHAAEISSWIDRSLKSYETSYKFELILRGSINGFAPQTFWKICHGYSKTVVVVKVKGTDEILGGYNPLTWDSSKSNDSWESTSYSFIFSLKNGNIQNSILSKVKNYGQVIKNVGKDNQKKYGPHFGDDFYMYSSSSDFTLDNECCVSGCNGYEKPIRTSTDKFSIDEYEVFTVIKP</sequence>
<dbReference type="Pfam" id="PF00651">
    <property type="entry name" value="BTB"/>
    <property type="match status" value="1"/>
</dbReference>
<dbReference type="PROSITE" id="PS50097">
    <property type="entry name" value="BTB"/>
    <property type="match status" value="1"/>
</dbReference>
<keyword evidence="4" id="KW-1185">Reference proteome</keyword>
<evidence type="ECO:0000313" key="4">
    <source>
        <dbReference type="Proteomes" id="UP000266861"/>
    </source>
</evidence>
<dbReference type="PROSITE" id="PS51886">
    <property type="entry name" value="TLDC"/>
    <property type="match status" value="1"/>
</dbReference>
<feature type="domain" description="BTB" evidence="1">
    <location>
        <begin position="23"/>
        <end position="92"/>
    </location>
</feature>
<evidence type="ECO:0008006" key="5">
    <source>
        <dbReference type="Google" id="ProtNLM"/>
    </source>
</evidence>
<evidence type="ECO:0000313" key="3">
    <source>
        <dbReference type="EMBL" id="RHZ60507.1"/>
    </source>
</evidence>
<name>A0A397HC12_9GLOM</name>
<dbReference type="InterPro" id="IPR011705">
    <property type="entry name" value="BACK"/>
</dbReference>
<dbReference type="AlphaFoldDB" id="A0A397HC12"/>
<dbReference type="PANTHER" id="PTHR46306">
    <property type="entry name" value="BTB/POZ DOMAIN-CONTAINING PROTEIN 9"/>
    <property type="match status" value="1"/>
</dbReference>